<dbReference type="PRINTS" id="PR00926">
    <property type="entry name" value="MITOCARRIER"/>
</dbReference>
<evidence type="ECO:0000256" key="9">
    <source>
        <dbReference type="SAM" id="MobiDB-lite"/>
    </source>
</evidence>
<dbReference type="AlphaFoldDB" id="A0A8T1HXE0"/>
<evidence type="ECO:0000313" key="10">
    <source>
        <dbReference type="EMBL" id="KAG3216536.1"/>
    </source>
</evidence>
<evidence type="ECO:0000256" key="6">
    <source>
        <dbReference type="ARBA" id="ARBA00022989"/>
    </source>
</evidence>
<dbReference type="InterPro" id="IPR050391">
    <property type="entry name" value="Mito_Metabolite_Transporter"/>
</dbReference>
<feature type="repeat" description="Solcar" evidence="8">
    <location>
        <begin position="185"/>
        <end position="273"/>
    </location>
</feature>
<name>A0A8T1HXE0_9STRA</name>
<feature type="repeat" description="Solcar" evidence="8">
    <location>
        <begin position="66"/>
        <end position="169"/>
    </location>
</feature>
<protein>
    <recommendedName>
        <fullName evidence="12">Mitochondrial carrier domain</fullName>
    </recommendedName>
</protein>
<comment type="subcellular location">
    <subcellularLocation>
        <location evidence="1">Membrane</location>
        <topology evidence="1">Multi-pass membrane protein</topology>
    </subcellularLocation>
</comment>
<comment type="caution">
    <text evidence="10">The sequence shown here is derived from an EMBL/GenBank/DDBJ whole genome shotgun (WGS) entry which is preliminary data.</text>
</comment>
<dbReference type="PANTHER" id="PTHR45618">
    <property type="entry name" value="MITOCHONDRIAL DICARBOXYLATE CARRIER-RELATED"/>
    <property type="match status" value="1"/>
</dbReference>
<evidence type="ECO:0000256" key="5">
    <source>
        <dbReference type="ARBA" id="ARBA00022737"/>
    </source>
</evidence>
<comment type="similarity">
    <text evidence="2">Belongs to the mitochondrial carrier (TC 2.A.29) family.</text>
</comment>
<evidence type="ECO:0000256" key="4">
    <source>
        <dbReference type="ARBA" id="ARBA00022692"/>
    </source>
</evidence>
<dbReference type="SUPFAM" id="SSF103506">
    <property type="entry name" value="Mitochondrial carrier"/>
    <property type="match status" value="2"/>
</dbReference>
<keyword evidence="7 8" id="KW-0472">Membrane</keyword>
<organism evidence="10 11">
    <name type="scientific">Phytophthora cactorum</name>
    <dbReference type="NCBI Taxonomy" id="29920"/>
    <lineage>
        <taxon>Eukaryota</taxon>
        <taxon>Sar</taxon>
        <taxon>Stramenopiles</taxon>
        <taxon>Oomycota</taxon>
        <taxon>Peronosporomycetes</taxon>
        <taxon>Peronosporales</taxon>
        <taxon>Peronosporaceae</taxon>
        <taxon>Phytophthora</taxon>
    </lineage>
</organism>
<dbReference type="InterPro" id="IPR023395">
    <property type="entry name" value="MCP_dom_sf"/>
</dbReference>
<evidence type="ECO:0000256" key="2">
    <source>
        <dbReference type="ARBA" id="ARBA00006375"/>
    </source>
</evidence>
<dbReference type="EMBL" id="RCMV01000477">
    <property type="protein sequence ID" value="KAG3216536.1"/>
    <property type="molecule type" value="Genomic_DNA"/>
</dbReference>
<feature type="repeat" description="Solcar" evidence="8">
    <location>
        <begin position="576"/>
        <end position="662"/>
    </location>
</feature>
<dbReference type="PROSITE" id="PS50920">
    <property type="entry name" value="SOLCAR"/>
    <property type="match status" value="5"/>
</dbReference>
<sequence length="668" mass="72851">MTPRQATVHKPPPAALPRASSRSQSPFCSRVPIGLLSMSTSNVAPQHHSDAHLAHLHAVGVAQRQQSVGLKILLGGIANTISAAATNPIDVVKVRLQLQALQPTAVTSSAAAAAGTVAPTRYLGFGHGLKTIVQEEGWYGLAKGWKASLLREFTYSGIRFGMYDQVKEFYEDQVFHTPPAEHGRTPLYIKLLSGATSGGIGSALVNPMDLVKVRMQADRTGTRYNNSFIFACRKIYQEEGLIQGFYRGVAPTTFRAMVLTAAQLPSYDHMKETLLHHTPLEEGVTVHMICSMFAGLTAATASSPLDVMKTQIMNETKLGGRNVLGRAFIGVLRTEGIPGFFKGWLANWFRLGPHTIISLMVYEELPTSTSNAPVRRHESTKLTQIAAVQHQIDWQQSIGVKILLGGIANTLATAVTNPIDVVKVRLQLQALEPAAASGGAVQTRYLGFGHGLKAIWNEEGFAGWAKGWQASLLREFIYSGIRFGMYDVVKETFEDKIFHVSADERATSPLYIKLLAGAATGGIGSALVNSMDLVKVRMQADRSGARYNNNFTFACRQIYQQEGLVEGFYRGTSLEEGVTVHMISSMFAGLMAATASSPMDVMKTQIQNEAKSGGSNVLGRAFMQVLRSEGIRGFFKGWLPNWFRLGPHTIISLMVYEELRSTMGIKPM</sequence>
<feature type="region of interest" description="Disordered" evidence="9">
    <location>
        <begin position="1"/>
        <end position="26"/>
    </location>
</feature>
<dbReference type="VEuPathDB" id="FungiDB:PC110_g17740"/>
<keyword evidence="4 8" id="KW-0812">Transmembrane</keyword>
<evidence type="ECO:0000256" key="8">
    <source>
        <dbReference type="PROSITE-ProRule" id="PRU00282"/>
    </source>
</evidence>
<dbReference type="GO" id="GO:0016020">
    <property type="term" value="C:membrane"/>
    <property type="evidence" value="ECO:0007669"/>
    <property type="project" value="UniProtKB-SubCell"/>
</dbReference>
<dbReference type="Pfam" id="PF00153">
    <property type="entry name" value="Mito_carr"/>
    <property type="match status" value="6"/>
</dbReference>
<proteinExistence type="inferred from homology"/>
<dbReference type="Gene3D" id="1.50.40.10">
    <property type="entry name" value="Mitochondrial carrier domain"/>
    <property type="match status" value="2"/>
</dbReference>
<feature type="repeat" description="Solcar" evidence="8">
    <location>
        <begin position="282"/>
        <end position="368"/>
    </location>
</feature>
<keyword evidence="6" id="KW-1133">Transmembrane helix</keyword>
<keyword evidence="3" id="KW-0813">Transport</keyword>
<dbReference type="VEuPathDB" id="FungiDB:PC110_g13007"/>
<gene>
    <name evidence="10" type="ORF">PC129_g12608</name>
</gene>
<reference evidence="10" key="1">
    <citation type="submission" date="2018-05" db="EMBL/GenBank/DDBJ databases">
        <title>Effector identification in a new, highly contiguous assembly of the strawberry crown rot pathogen Phytophthora cactorum.</title>
        <authorList>
            <person name="Armitage A.D."/>
            <person name="Nellist C.F."/>
            <person name="Bates H."/>
            <person name="Vickerstaff R.J."/>
            <person name="Harrison R.J."/>
        </authorList>
    </citation>
    <scope>NUCLEOTIDE SEQUENCE</scope>
    <source>
        <strain evidence="10">P421</strain>
    </source>
</reference>
<dbReference type="Proteomes" id="UP000760860">
    <property type="component" value="Unassembled WGS sequence"/>
</dbReference>
<evidence type="ECO:0000256" key="3">
    <source>
        <dbReference type="ARBA" id="ARBA00022448"/>
    </source>
</evidence>
<accession>A0A8T1HXE0</accession>
<evidence type="ECO:0000256" key="1">
    <source>
        <dbReference type="ARBA" id="ARBA00004141"/>
    </source>
</evidence>
<feature type="compositionally biased region" description="Low complexity" evidence="9">
    <location>
        <begin position="16"/>
        <end position="26"/>
    </location>
</feature>
<dbReference type="InterPro" id="IPR018108">
    <property type="entry name" value="MCP_transmembrane"/>
</dbReference>
<evidence type="ECO:0000256" key="7">
    <source>
        <dbReference type="ARBA" id="ARBA00023136"/>
    </source>
</evidence>
<keyword evidence="5" id="KW-0677">Repeat</keyword>
<evidence type="ECO:0008006" key="12">
    <source>
        <dbReference type="Google" id="ProtNLM"/>
    </source>
</evidence>
<feature type="repeat" description="Solcar" evidence="8">
    <location>
        <begin position="396"/>
        <end position="492"/>
    </location>
</feature>
<dbReference type="InterPro" id="IPR002067">
    <property type="entry name" value="MCP"/>
</dbReference>
<evidence type="ECO:0000313" key="11">
    <source>
        <dbReference type="Proteomes" id="UP000760860"/>
    </source>
</evidence>
<dbReference type="GO" id="GO:0055085">
    <property type="term" value="P:transmembrane transport"/>
    <property type="evidence" value="ECO:0007669"/>
    <property type="project" value="InterPro"/>
</dbReference>